<gene>
    <name evidence="1" type="ORF">MNBD_ALPHA05-2169</name>
</gene>
<protein>
    <submittedName>
        <fullName evidence="1">Uncharacterized protein</fullName>
    </submittedName>
</protein>
<reference evidence="1" key="1">
    <citation type="submission" date="2018-06" db="EMBL/GenBank/DDBJ databases">
        <authorList>
            <person name="Zhirakovskaya E."/>
        </authorList>
    </citation>
    <scope>NUCLEOTIDE SEQUENCE</scope>
</reference>
<organism evidence="1">
    <name type="scientific">hydrothermal vent metagenome</name>
    <dbReference type="NCBI Taxonomy" id="652676"/>
    <lineage>
        <taxon>unclassified sequences</taxon>
        <taxon>metagenomes</taxon>
        <taxon>ecological metagenomes</taxon>
    </lineage>
</organism>
<feature type="non-terminal residue" evidence="1">
    <location>
        <position position="58"/>
    </location>
</feature>
<accession>A0A3B0SI23</accession>
<sequence>MIIQRFNLRRSVSAGLIILSAGLIQIASATANPNVDESNVYRLQLMTQIFDGHRDFSH</sequence>
<evidence type="ECO:0000313" key="1">
    <source>
        <dbReference type="EMBL" id="VAW03803.1"/>
    </source>
</evidence>
<dbReference type="EMBL" id="UOEH01000413">
    <property type="protein sequence ID" value="VAW03803.1"/>
    <property type="molecule type" value="Genomic_DNA"/>
</dbReference>
<proteinExistence type="predicted"/>
<name>A0A3B0SI23_9ZZZZ</name>
<dbReference type="AlphaFoldDB" id="A0A3B0SI23"/>